<name>A0A928VUJ1_9CYAN</name>
<dbReference type="EMBL" id="JADEXQ010000178">
    <property type="protein sequence ID" value="MBE9033326.1"/>
    <property type="molecule type" value="Genomic_DNA"/>
</dbReference>
<dbReference type="Proteomes" id="UP000625316">
    <property type="component" value="Unassembled WGS sequence"/>
</dbReference>
<gene>
    <name evidence="1" type="ORF">IQ266_26690</name>
</gene>
<comment type="caution">
    <text evidence="1">The sequence shown here is derived from an EMBL/GenBank/DDBJ whole genome shotgun (WGS) entry which is preliminary data.</text>
</comment>
<protein>
    <submittedName>
        <fullName evidence="1">Uncharacterized protein</fullName>
    </submittedName>
</protein>
<sequence length="162" mass="17927">MLDRRGGEYTRGAISLINRIMLSRRWLPLLVPFALWMFGCDPGKSIQADVQALLSKAETQTIDFATVGPEGWQKMCVLSPYTDNAAAKQVLGVVWDAEKNTKIADNDGIYVLAFVAGDQVTGYAEMPRQPKQDLLSLKPPCVDRSNAKLKLKPDGTWETALK</sequence>
<reference evidence="1" key="1">
    <citation type="submission" date="2020-10" db="EMBL/GenBank/DDBJ databases">
        <authorList>
            <person name="Castelo-Branco R."/>
            <person name="Eusebio N."/>
            <person name="Adriana R."/>
            <person name="Vieira A."/>
            <person name="Brugerolle De Fraissinette N."/>
            <person name="Rezende De Castro R."/>
            <person name="Schneider M.P."/>
            <person name="Vasconcelos V."/>
            <person name="Leao P.N."/>
        </authorList>
    </citation>
    <scope>NUCLEOTIDE SEQUENCE</scope>
    <source>
        <strain evidence="1">LEGE 11480</strain>
    </source>
</reference>
<proteinExistence type="predicted"/>
<organism evidence="1 2">
    <name type="scientific">Romeriopsis navalis LEGE 11480</name>
    <dbReference type="NCBI Taxonomy" id="2777977"/>
    <lineage>
        <taxon>Bacteria</taxon>
        <taxon>Bacillati</taxon>
        <taxon>Cyanobacteriota</taxon>
        <taxon>Cyanophyceae</taxon>
        <taxon>Leptolyngbyales</taxon>
        <taxon>Leptolyngbyaceae</taxon>
        <taxon>Romeriopsis</taxon>
        <taxon>Romeriopsis navalis</taxon>
    </lineage>
</organism>
<dbReference type="AlphaFoldDB" id="A0A928VUJ1"/>
<accession>A0A928VUJ1</accession>
<evidence type="ECO:0000313" key="1">
    <source>
        <dbReference type="EMBL" id="MBE9033326.1"/>
    </source>
</evidence>
<dbReference type="RefSeq" id="WP_264328134.1">
    <property type="nucleotide sequence ID" value="NZ_JADEXQ010000178.1"/>
</dbReference>
<evidence type="ECO:0000313" key="2">
    <source>
        <dbReference type="Proteomes" id="UP000625316"/>
    </source>
</evidence>
<keyword evidence="2" id="KW-1185">Reference proteome</keyword>